<dbReference type="Proteomes" id="UP000029708">
    <property type="component" value="Unassembled WGS sequence"/>
</dbReference>
<dbReference type="Pfam" id="PF13640">
    <property type="entry name" value="2OG-FeII_Oxy_3"/>
    <property type="match status" value="1"/>
</dbReference>
<dbReference type="InterPro" id="IPR044862">
    <property type="entry name" value="Pro_4_hyd_alph_FE2OG_OXY"/>
</dbReference>
<dbReference type="InterPro" id="IPR005123">
    <property type="entry name" value="Oxoglu/Fe-dep_dioxygenase_dom"/>
</dbReference>
<evidence type="ECO:0000259" key="7">
    <source>
        <dbReference type="PROSITE" id="PS51471"/>
    </source>
</evidence>
<dbReference type="AlphaFoldDB" id="A0A099CVQ3"/>
<evidence type="ECO:0000313" key="8">
    <source>
        <dbReference type="EMBL" id="KGI77766.1"/>
    </source>
</evidence>
<dbReference type="OrthoDB" id="9783171at2"/>
<reference evidence="9 11" key="2">
    <citation type="submission" date="2020-08" db="EMBL/GenBank/DDBJ databases">
        <title>Genomic Encyclopedia of Type Strains, Phase IV (KMG-IV): sequencing the most valuable type-strain genomes for metagenomic binning, comparative biology and taxonomic classification.</title>
        <authorList>
            <person name="Goeker M."/>
        </authorList>
    </citation>
    <scope>NUCLEOTIDE SEQUENCE [LARGE SCALE GENOMIC DNA]</scope>
    <source>
        <strain evidence="9 11">DSM 107085</strain>
    </source>
</reference>
<evidence type="ECO:0000313" key="9">
    <source>
        <dbReference type="EMBL" id="MBB6183914.1"/>
    </source>
</evidence>
<proteinExistence type="predicted"/>
<keyword evidence="5" id="KW-0560">Oxidoreductase</keyword>
<gene>
    <name evidence="9" type="ORF">HNQ86_001259</name>
    <name evidence="8" type="ORF">LF63_0104865</name>
</gene>
<protein>
    <submittedName>
        <fullName evidence="8">2OG-Fe(II) oxygenase</fullName>
    </submittedName>
    <submittedName>
        <fullName evidence="9">SM-20-related protein</fullName>
    </submittedName>
</protein>
<dbReference type="RefSeq" id="WP_043100029.1">
    <property type="nucleotide sequence ID" value="NZ_JACHET010000001.1"/>
</dbReference>
<dbReference type="HOGENOM" id="CLU_022206_1_0_6"/>
<feature type="domain" description="Fe2OG dioxygenase" evidence="7">
    <location>
        <begin position="102"/>
        <end position="199"/>
    </location>
</feature>
<evidence type="ECO:0000256" key="5">
    <source>
        <dbReference type="ARBA" id="ARBA00023002"/>
    </source>
</evidence>
<dbReference type="EMBL" id="JACHET010000001">
    <property type="protein sequence ID" value="MBB6183914.1"/>
    <property type="molecule type" value="Genomic_DNA"/>
</dbReference>
<evidence type="ECO:0000256" key="6">
    <source>
        <dbReference type="ARBA" id="ARBA00023004"/>
    </source>
</evidence>
<accession>A0A099CVQ3</accession>
<organism evidence="8 10">
    <name type="scientific">Oleiagrimonas soli</name>
    <dbReference type="NCBI Taxonomy" id="1543381"/>
    <lineage>
        <taxon>Bacteria</taxon>
        <taxon>Pseudomonadati</taxon>
        <taxon>Pseudomonadota</taxon>
        <taxon>Gammaproteobacteria</taxon>
        <taxon>Lysobacterales</taxon>
        <taxon>Rhodanobacteraceae</taxon>
        <taxon>Oleiagrimonas</taxon>
    </lineage>
</organism>
<dbReference type="Gene3D" id="2.60.120.620">
    <property type="entry name" value="q2cbj1_9rhob like domain"/>
    <property type="match status" value="1"/>
</dbReference>
<name>A0A099CVQ3_9GAMM</name>
<dbReference type="SMART" id="SM00702">
    <property type="entry name" value="P4Hc"/>
    <property type="match status" value="1"/>
</dbReference>
<keyword evidence="2" id="KW-0479">Metal-binding</keyword>
<evidence type="ECO:0000313" key="10">
    <source>
        <dbReference type="Proteomes" id="UP000029708"/>
    </source>
</evidence>
<dbReference type="InterPro" id="IPR006620">
    <property type="entry name" value="Pro_4_hyd_alph"/>
</dbReference>
<dbReference type="GO" id="GO:0031418">
    <property type="term" value="F:L-ascorbic acid binding"/>
    <property type="evidence" value="ECO:0007669"/>
    <property type="project" value="UniProtKB-KW"/>
</dbReference>
<reference evidence="8 10" key="1">
    <citation type="submission" date="2014-09" db="EMBL/GenBank/DDBJ databases">
        <title>Xanthomonadaceae 3.5X direct submission.</title>
        <authorList>
            <person name="Fang T."/>
            <person name="Wang H."/>
        </authorList>
    </citation>
    <scope>NUCLEOTIDE SEQUENCE [LARGE SCALE GENOMIC DNA]</scope>
    <source>
        <strain evidence="8 10">3.5X</strain>
    </source>
</reference>
<dbReference type="GO" id="GO:0008198">
    <property type="term" value="F:ferrous iron binding"/>
    <property type="evidence" value="ECO:0007669"/>
    <property type="project" value="TreeGrafter"/>
</dbReference>
<dbReference type="GO" id="GO:0071456">
    <property type="term" value="P:cellular response to hypoxia"/>
    <property type="evidence" value="ECO:0007669"/>
    <property type="project" value="TreeGrafter"/>
</dbReference>
<keyword evidence="3" id="KW-0847">Vitamin C</keyword>
<comment type="cofactor">
    <cofactor evidence="1">
        <name>L-ascorbate</name>
        <dbReference type="ChEBI" id="CHEBI:38290"/>
    </cofactor>
</comment>
<dbReference type="PROSITE" id="PS51471">
    <property type="entry name" value="FE2OG_OXY"/>
    <property type="match status" value="1"/>
</dbReference>
<keyword evidence="10" id="KW-1185">Reference proteome</keyword>
<dbReference type="GO" id="GO:0031543">
    <property type="term" value="F:peptidyl-proline dioxygenase activity"/>
    <property type="evidence" value="ECO:0007669"/>
    <property type="project" value="TreeGrafter"/>
</dbReference>
<keyword evidence="6" id="KW-0408">Iron</keyword>
<dbReference type="STRING" id="1543381.LF63_0104865"/>
<dbReference type="PANTHER" id="PTHR12907">
    <property type="entry name" value="EGL NINE HOMOLOG-RELATED"/>
    <property type="match status" value="1"/>
</dbReference>
<dbReference type="Proteomes" id="UP000560000">
    <property type="component" value="Unassembled WGS sequence"/>
</dbReference>
<evidence type="ECO:0000256" key="3">
    <source>
        <dbReference type="ARBA" id="ARBA00022896"/>
    </source>
</evidence>
<evidence type="ECO:0000313" key="11">
    <source>
        <dbReference type="Proteomes" id="UP000560000"/>
    </source>
</evidence>
<sequence length="205" mass="23349">MGTMPLEFQPVAEAIERDGWCVCDDLFDPALIEALADECRELDALSRLKPAAVGRGGRRRLAAAVRSDRTHWLDDTFSEAQTAFLARMLSLRDALNRRLLLGLHELEAHYAVYPAGAYYDRHRDRFRDDDARVLSTVLYLNRDWSEADAGHLRLYLPDGTHHDVLPQTGRLALFLSADFDHEVLAPTRPRMSIAGWFRQRDFGVT</sequence>
<dbReference type="PANTHER" id="PTHR12907:SF26">
    <property type="entry name" value="HIF PROLYL HYDROXYLASE, ISOFORM C"/>
    <property type="match status" value="1"/>
</dbReference>
<evidence type="ECO:0000256" key="1">
    <source>
        <dbReference type="ARBA" id="ARBA00001961"/>
    </source>
</evidence>
<dbReference type="InterPro" id="IPR051559">
    <property type="entry name" value="HIF_prolyl_hydroxylases"/>
</dbReference>
<keyword evidence="4" id="KW-0223">Dioxygenase</keyword>
<comment type="caution">
    <text evidence="8">The sequence shown here is derived from an EMBL/GenBank/DDBJ whole genome shotgun (WGS) entry which is preliminary data.</text>
</comment>
<dbReference type="EMBL" id="JROI01000010">
    <property type="protein sequence ID" value="KGI77766.1"/>
    <property type="molecule type" value="Genomic_DNA"/>
</dbReference>
<evidence type="ECO:0000256" key="4">
    <source>
        <dbReference type="ARBA" id="ARBA00022964"/>
    </source>
</evidence>
<evidence type="ECO:0000256" key="2">
    <source>
        <dbReference type="ARBA" id="ARBA00022723"/>
    </source>
</evidence>